<dbReference type="eggNOG" id="COG0583">
    <property type="taxonomic scope" value="Bacteria"/>
</dbReference>
<comment type="caution">
    <text evidence="6">The sequence shown here is derived from an EMBL/GenBank/DDBJ whole genome shotgun (WGS) entry which is preliminary data.</text>
</comment>
<sequence length="322" mass="36665">MNELECMRTFVKVAEVGSFTEAARQMNCAKSAITKRINQLEAQLELQLFQRSTRQLSITEGGNVFYQRSIHILADLAQAKADVSTQEWSLSGTLSVSCVSSFTQAYLADDLCDFRQQHPDLRIDLSQHDRYCDPVQEGFDLSIQTDMPHSGVLEKVDIAPVRRLIVASPDYIERHGVPSTPKALQQHILAHNRYIHPDFVMHFEGRQGDESIPFTPVISSNTITLLRSAVMKGECLAMMPLFYIENEIQSGGFVPVLTDYRIKKTTLCAFYRKSSFVPMKARIFLNFLRQKYNEPAPWEQRLLQQKPELAYALGVNLTRDVD</sequence>
<evidence type="ECO:0000256" key="2">
    <source>
        <dbReference type="ARBA" id="ARBA00023015"/>
    </source>
</evidence>
<evidence type="ECO:0000256" key="4">
    <source>
        <dbReference type="ARBA" id="ARBA00023163"/>
    </source>
</evidence>
<dbReference type="InterPro" id="IPR036388">
    <property type="entry name" value="WH-like_DNA-bd_sf"/>
</dbReference>
<dbReference type="InterPro" id="IPR036390">
    <property type="entry name" value="WH_DNA-bd_sf"/>
</dbReference>
<protein>
    <submittedName>
        <fullName evidence="6">Transcriptional regulator, LysR family</fullName>
    </submittedName>
</protein>
<keyword evidence="2" id="KW-0805">Transcription regulation</keyword>
<evidence type="ECO:0000256" key="1">
    <source>
        <dbReference type="ARBA" id="ARBA00009437"/>
    </source>
</evidence>
<dbReference type="PANTHER" id="PTHR30537:SF5">
    <property type="entry name" value="HTH-TYPE TRANSCRIPTIONAL ACTIVATOR TTDR-RELATED"/>
    <property type="match status" value="1"/>
</dbReference>
<dbReference type="GO" id="GO:0003677">
    <property type="term" value="F:DNA binding"/>
    <property type="evidence" value="ECO:0007669"/>
    <property type="project" value="UniProtKB-KW"/>
</dbReference>
<evidence type="ECO:0000313" key="7">
    <source>
        <dbReference type="Proteomes" id="UP000006263"/>
    </source>
</evidence>
<dbReference type="InterPro" id="IPR058163">
    <property type="entry name" value="LysR-type_TF_proteobact-type"/>
</dbReference>
<dbReference type="CDD" id="cd08422">
    <property type="entry name" value="PBP2_CrgA_like"/>
    <property type="match status" value="1"/>
</dbReference>
<dbReference type="PROSITE" id="PS50931">
    <property type="entry name" value="HTH_LYSR"/>
    <property type="match status" value="1"/>
</dbReference>
<organism evidence="6 7">
    <name type="scientific">Paraglaciecola mesophila KMM 241</name>
    <dbReference type="NCBI Taxonomy" id="1128912"/>
    <lineage>
        <taxon>Bacteria</taxon>
        <taxon>Pseudomonadati</taxon>
        <taxon>Pseudomonadota</taxon>
        <taxon>Gammaproteobacteria</taxon>
        <taxon>Alteromonadales</taxon>
        <taxon>Alteromonadaceae</taxon>
        <taxon>Paraglaciecola</taxon>
    </lineage>
</organism>
<dbReference type="Gene3D" id="1.10.10.10">
    <property type="entry name" value="Winged helix-like DNA-binding domain superfamily/Winged helix DNA-binding domain"/>
    <property type="match status" value="1"/>
</dbReference>
<gene>
    <name evidence="6" type="ORF">GMES_2843</name>
</gene>
<dbReference type="InterPro" id="IPR005119">
    <property type="entry name" value="LysR_subst-bd"/>
</dbReference>
<dbReference type="OrthoDB" id="6183733at2"/>
<dbReference type="SUPFAM" id="SSF53850">
    <property type="entry name" value="Periplasmic binding protein-like II"/>
    <property type="match status" value="1"/>
</dbReference>
<dbReference type="SUPFAM" id="SSF46785">
    <property type="entry name" value="Winged helix' DNA-binding domain"/>
    <property type="match status" value="1"/>
</dbReference>
<accession>K6Z815</accession>
<dbReference type="Pfam" id="PF03466">
    <property type="entry name" value="LysR_substrate"/>
    <property type="match status" value="1"/>
</dbReference>
<comment type="similarity">
    <text evidence="1">Belongs to the LysR transcriptional regulatory family.</text>
</comment>
<dbReference type="GO" id="GO:0003700">
    <property type="term" value="F:DNA-binding transcription factor activity"/>
    <property type="evidence" value="ECO:0007669"/>
    <property type="project" value="InterPro"/>
</dbReference>
<dbReference type="PANTHER" id="PTHR30537">
    <property type="entry name" value="HTH-TYPE TRANSCRIPTIONAL REGULATOR"/>
    <property type="match status" value="1"/>
</dbReference>
<dbReference type="FunFam" id="1.10.10.10:FF:000001">
    <property type="entry name" value="LysR family transcriptional regulator"/>
    <property type="match status" value="1"/>
</dbReference>
<name>K6Z815_9ALTE</name>
<evidence type="ECO:0000256" key="3">
    <source>
        <dbReference type="ARBA" id="ARBA00023125"/>
    </source>
</evidence>
<reference evidence="6 7" key="1">
    <citation type="journal article" date="2017" name="Antonie Van Leeuwenhoek">
        <title>Rhizobium rhizosphaerae sp. nov., a novel species isolated from rice rhizosphere.</title>
        <authorList>
            <person name="Zhao J.J."/>
            <person name="Zhang J."/>
            <person name="Zhang R.J."/>
            <person name="Zhang C.W."/>
            <person name="Yin H.Q."/>
            <person name="Zhang X.X."/>
        </authorList>
    </citation>
    <scope>NUCLEOTIDE SEQUENCE [LARGE SCALE GENOMIC DNA]</scope>
    <source>
        <strain evidence="6 7">KMM 241</strain>
    </source>
</reference>
<dbReference type="PRINTS" id="PR00039">
    <property type="entry name" value="HTHLYSR"/>
</dbReference>
<dbReference type="EMBL" id="BAEP01000055">
    <property type="protein sequence ID" value="GAC25133.1"/>
    <property type="molecule type" value="Genomic_DNA"/>
</dbReference>
<dbReference type="Pfam" id="PF00126">
    <property type="entry name" value="HTH_1"/>
    <property type="match status" value="1"/>
</dbReference>
<dbReference type="Proteomes" id="UP000006263">
    <property type="component" value="Unassembled WGS sequence"/>
</dbReference>
<keyword evidence="4" id="KW-0804">Transcription</keyword>
<feature type="domain" description="HTH lysR-type" evidence="5">
    <location>
        <begin position="1"/>
        <end position="59"/>
    </location>
</feature>
<evidence type="ECO:0000259" key="5">
    <source>
        <dbReference type="PROSITE" id="PS50931"/>
    </source>
</evidence>
<keyword evidence="3" id="KW-0238">DNA-binding</keyword>
<dbReference type="Gene3D" id="3.40.190.290">
    <property type="match status" value="1"/>
</dbReference>
<dbReference type="InterPro" id="IPR000847">
    <property type="entry name" value="LysR_HTH_N"/>
</dbReference>
<dbReference type="AlphaFoldDB" id="K6Z815"/>
<proteinExistence type="inferred from homology"/>
<evidence type="ECO:0000313" key="6">
    <source>
        <dbReference type="EMBL" id="GAC25133.1"/>
    </source>
</evidence>